<keyword evidence="2" id="KW-1185">Reference proteome</keyword>
<dbReference type="AlphaFoldDB" id="A0A840V9Z0"/>
<reference evidence="1 2" key="1">
    <citation type="submission" date="2020-08" db="EMBL/GenBank/DDBJ databases">
        <title>Genomic Encyclopedia of Type Strains, Phase IV (KMG-IV): sequencing the most valuable type-strain genomes for metagenomic binning, comparative biology and taxonomic classification.</title>
        <authorList>
            <person name="Goeker M."/>
        </authorList>
    </citation>
    <scope>NUCLEOTIDE SEQUENCE [LARGE SCALE GENOMIC DNA]</scope>
    <source>
        <strain evidence="1 2">DSM 27026</strain>
    </source>
</reference>
<sequence length="94" mass="10794">MVEFAPEKRKNSDDSLWAVVAVIGRVIRIAEVFPNRNAALHDQAWREAEVRAYAGFLERSGQLIPRYTVRPIRRADLPRRWKPLPALGFLNGNL</sequence>
<name>A0A840V9Z0_9PROT</name>
<dbReference type="RefSeq" id="WP_183265368.1">
    <property type="nucleotide sequence ID" value="NZ_JACHFJ010000002.1"/>
</dbReference>
<accession>A0A840V9Z0</accession>
<protein>
    <submittedName>
        <fullName evidence="1">Uncharacterized protein</fullName>
    </submittedName>
</protein>
<evidence type="ECO:0000313" key="2">
    <source>
        <dbReference type="Proteomes" id="UP000553706"/>
    </source>
</evidence>
<organism evidence="1 2">
    <name type="scientific">Acidocella aromatica</name>
    <dbReference type="NCBI Taxonomy" id="1303579"/>
    <lineage>
        <taxon>Bacteria</taxon>
        <taxon>Pseudomonadati</taxon>
        <taxon>Pseudomonadota</taxon>
        <taxon>Alphaproteobacteria</taxon>
        <taxon>Acetobacterales</taxon>
        <taxon>Acidocellaceae</taxon>
        <taxon>Acidocella</taxon>
    </lineage>
</organism>
<comment type="caution">
    <text evidence="1">The sequence shown here is derived from an EMBL/GenBank/DDBJ whole genome shotgun (WGS) entry which is preliminary data.</text>
</comment>
<dbReference type="Proteomes" id="UP000553706">
    <property type="component" value="Unassembled WGS sequence"/>
</dbReference>
<dbReference type="EMBL" id="JACHFJ010000002">
    <property type="protein sequence ID" value="MBB5372354.1"/>
    <property type="molecule type" value="Genomic_DNA"/>
</dbReference>
<proteinExistence type="predicted"/>
<gene>
    <name evidence="1" type="ORF">HNP71_000592</name>
</gene>
<evidence type="ECO:0000313" key="1">
    <source>
        <dbReference type="EMBL" id="MBB5372354.1"/>
    </source>
</evidence>